<feature type="chain" id="PRO_5021881815" description="Cytochrome P460 domain-containing protein" evidence="1">
    <location>
        <begin position="23"/>
        <end position="196"/>
    </location>
</feature>
<dbReference type="AlphaFoldDB" id="A0A543Q3J4"/>
<dbReference type="Gene3D" id="3.50.70.20">
    <property type="entry name" value="Cytochrome P460"/>
    <property type="match status" value="1"/>
</dbReference>
<evidence type="ECO:0000256" key="1">
    <source>
        <dbReference type="SAM" id="SignalP"/>
    </source>
</evidence>
<sequence length="196" mass="21374">MQKLNIVILLTISGCFSSMAWAHTAGPSPEALWKEVQILQKTHAIMPGSTPFQLGSRTVDPYTVDLANTLAISTIKKAGGILKVTRYSNGSLVVKENYNAHKQLVGVTAMLKAAKFDPSDRNWIMAAYDPTGKVLAYGKVGSCIACHVLVRHQDLVFAPPPTQLLPITTWKAFFSKQEMNPAYVAQIQKHPGAVVQ</sequence>
<name>A0A543Q3J4_ACITH</name>
<dbReference type="EMBL" id="SZUV01000001">
    <property type="protein sequence ID" value="TQN50896.1"/>
    <property type="molecule type" value="Genomic_DNA"/>
</dbReference>
<reference evidence="3 4" key="1">
    <citation type="submission" date="2019-03" db="EMBL/GenBank/DDBJ databases">
        <title>New insights into Acidothiobacillus thiooxidans sulfur metabolism through coupled gene expression, solution geochemistry, microscopy and spectroscopy analyses.</title>
        <authorList>
            <person name="Camacho D."/>
            <person name="Frazao R."/>
            <person name="Fouillen A."/>
            <person name="Nanci A."/>
            <person name="Lang B.F."/>
            <person name="Apte S.C."/>
            <person name="Baron C."/>
            <person name="Warren L.A."/>
        </authorList>
    </citation>
    <scope>NUCLEOTIDE SEQUENCE [LARGE SCALE GENOMIC DNA]</scope>
    <source>
        <strain evidence="3 4">ATCC 19377</strain>
    </source>
</reference>
<proteinExistence type="predicted"/>
<feature type="signal peptide" evidence="1">
    <location>
        <begin position="1"/>
        <end position="22"/>
    </location>
</feature>
<comment type="caution">
    <text evidence="3">The sequence shown here is derived from an EMBL/GenBank/DDBJ whole genome shotgun (WGS) entry which is preliminary data.</text>
</comment>
<evidence type="ECO:0000313" key="3">
    <source>
        <dbReference type="EMBL" id="TQN50896.1"/>
    </source>
</evidence>
<dbReference type="Pfam" id="PF16694">
    <property type="entry name" value="Cytochrome_P460"/>
    <property type="match status" value="1"/>
</dbReference>
<evidence type="ECO:0000313" key="4">
    <source>
        <dbReference type="Proteomes" id="UP000315403"/>
    </source>
</evidence>
<dbReference type="PROSITE" id="PS51257">
    <property type="entry name" value="PROKAR_LIPOPROTEIN"/>
    <property type="match status" value="1"/>
</dbReference>
<keyword evidence="1" id="KW-0732">Signal</keyword>
<gene>
    <name evidence="3" type="ORF">DLNHIDIE_00757</name>
</gene>
<accession>A0A543Q3J4</accession>
<feature type="domain" description="Cytochrome P460" evidence="2">
    <location>
        <begin position="66"/>
        <end position="157"/>
    </location>
</feature>
<dbReference type="Proteomes" id="UP000315403">
    <property type="component" value="Unassembled WGS sequence"/>
</dbReference>
<protein>
    <recommendedName>
        <fullName evidence="2">Cytochrome P460 domain-containing protein</fullName>
    </recommendedName>
</protein>
<dbReference type="InterPro" id="IPR038142">
    <property type="entry name" value="Cytochrome_P460_sp"/>
</dbReference>
<dbReference type="CDD" id="cd20716">
    <property type="entry name" value="cyt_P460_fam"/>
    <property type="match status" value="1"/>
</dbReference>
<dbReference type="RefSeq" id="WP_010637979.1">
    <property type="nucleotide sequence ID" value="NZ_AFOH01000037.1"/>
</dbReference>
<dbReference type="InterPro" id="IPR032033">
    <property type="entry name" value="Cytochrome_P460"/>
</dbReference>
<evidence type="ECO:0000259" key="2">
    <source>
        <dbReference type="Pfam" id="PF16694"/>
    </source>
</evidence>
<organism evidence="3 4">
    <name type="scientific">Acidithiobacillus thiooxidans ATCC 19377</name>
    <dbReference type="NCBI Taxonomy" id="637390"/>
    <lineage>
        <taxon>Bacteria</taxon>
        <taxon>Pseudomonadati</taxon>
        <taxon>Pseudomonadota</taxon>
        <taxon>Acidithiobacillia</taxon>
        <taxon>Acidithiobacillales</taxon>
        <taxon>Acidithiobacillaceae</taxon>
        <taxon>Acidithiobacillus</taxon>
    </lineage>
</organism>